<feature type="transmembrane region" description="Helical" evidence="1">
    <location>
        <begin position="365"/>
        <end position="383"/>
    </location>
</feature>
<reference evidence="2 3" key="1">
    <citation type="submission" date="2016-11" db="EMBL/GenBank/DDBJ databases">
        <authorList>
            <person name="Varghese N."/>
            <person name="Submissions S."/>
        </authorList>
    </citation>
    <scope>NUCLEOTIDE SEQUENCE [LARGE SCALE GENOMIC DNA]</scope>
    <source>
        <strain evidence="2 3">DSM 22613</strain>
    </source>
</reference>
<feature type="transmembrane region" description="Helical" evidence="1">
    <location>
        <begin position="25"/>
        <end position="47"/>
    </location>
</feature>
<dbReference type="EMBL" id="FQWA01000060">
    <property type="protein sequence ID" value="SHG21010.1"/>
    <property type="molecule type" value="Genomic_DNA"/>
</dbReference>
<evidence type="ECO:0000256" key="1">
    <source>
        <dbReference type="SAM" id="Phobius"/>
    </source>
</evidence>
<feature type="transmembrane region" description="Helical" evidence="1">
    <location>
        <begin position="221"/>
        <end position="240"/>
    </location>
</feature>
<protein>
    <submittedName>
        <fullName evidence="2">Uncharacterized protein</fullName>
    </submittedName>
</protein>
<accession>A0AAX2F7N8</accession>
<evidence type="ECO:0000313" key="2">
    <source>
        <dbReference type="EMBL" id="SHG21010.1"/>
    </source>
</evidence>
<comment type="caution">
    <text evidence="2">The sequence shown here is derived from an EMBL/GenBank/DDBJ whole genome shotgun (WGS) entry which is preliminary data.</text>
</comment>
<dbReference type="AlphaFoldDB" id="A0AAX2F7N8"/>
<feature type="transmembrane region" description="Helical" evidence="1">
    <location>
        <begin position="276"/>
        <end position="298"/>
    </location>
</feature>
<proteinExistence type="predicted"/>
<keyword evidence="1" id="KW-0472">Membrane</keyword>
<name>A0AAX2F7N8_9BACT</name>
<keyword evidence="1" id="KW-0812">Transmembrane</keyword>
<gene>
    <name evidence="2" type="ORF">SAMN05444364_1601</name>
</gene>
<feature type="transmembrane region" description="Helical" evidence="1">
    <location>
        <begin position="53"/>
        <end position="75"/>
    </location>
</feature>
<feature type="transmembrane region" description="Helical" evidence="1">
    <location>
        <begin position="310"/>
        <end position="329"/>
    </location>
</feature>
<evidence type="ECO:0000313" key="3">
    <source>
        <dbReference type="Proteomes" id="UP000184105"/>
    </source>
</evidence>
<keyword evidence="1" id="KW-1133">Transmembrane helix</keyword>
<feature type="transmembrane region" description="Helical" evidence="1">
    <location>
        <begin position="252"/>
        <end position="270"/>
    </location>
</feature>
<organism evidence="2 3">
    <name type="scientific">Prevotella scopos JCM 17725</name>
    <dbReference type="NCBI Taxonomy" id="1236518"/>
    <lineage>
        <taxon>Bacteria</taxon>
        <taxon>Pseudomonadati</taxon>
        <taxon>Bacteroidota</taxon>
        <taxon>Bacteroidia</taxon>
        <taxon>Bacteroidales</taxon>
        <taxon>Prevotellaceae</taxon>
        <taxon>Prevotella</taxon>
    </lineage>
</organism>
<sequence length="445" mass="51778">MAKAEIVHINDNGDIEYKVLNESNFFLRGMALCLVFLFISFFCFLIQEWVILSFLNTISFIFVLLSIILVGFLCCRNEMLIKEEAALVTEAIYIIAEQEVVRQNQSILKIKFCSKSSNSHGTIDEEYVLVLLSNKTIMKCPIEQLNREDKHYNHKLIKKEFLLCENDIQSEKILKTKAWNNIIKSPFFIRTIIWIIIIGILLIGCGIIFLLKILYDICGLRIISLFFILFLLIIPFYNYLDKLLPKNWFCNIIRGILLIPVFIFSLNDLVMPFMTIVMAIIFILFFSLLPVLLVLIIVKILGYDITLNAIRFIFFTFPFVIATQCSGIIRNLILKYTIFSEKEHHYQLFMRELVKFLYTKENLNFIFYAAYSFFLIVSTFKTLQTGGPLLSQEVDLIVAKSFLVYIACTNMFDRKKSSSIEGKNLLSLIIKILLARDTDKIRVKK</sequence>
<feature type="transmembrane region" description="Helical" evidence="1">
    <location>
        <begin position="192"/>
        <end position="215"/>
    </location>
</feature>
<dbReference type="RefSeq" id="WP_065367979.1">
    <property type="nucleotide sequence ID" value="NZ_CP016205.1"/>
</dbReference>
<dbReference type="Proteomes" id="UP000184105">
    <property type="component" value="Unassembled WGS sequence"/>
</dbReference>
<keyword evidence="3" id="KW-1185">Reference proteome</keyword>